<proteinExistence type="predicted"/>
<name>A0AAV4NGQ0_CAEEX</name>
<feature type="non-terminal residue" evidence="1">
    <location>
        <position position="1"/>
    </location>
</feature>
<dbReference type="EMBL" id="BPLR01003389">
    <property type="protein sequence ID" value="GIX83979.1"/>
    <property type="molecule type" value="Genomic_DNA"/>
</dbReference>
<reference evidence="1 2" key="1">
    <citation type="submission" date="2021-06" db="EMBL/GenBank/DDBJ databases">
        <title>Caerostris extrusa draft genome.</title>
        <authorList>
            <person name="Kono N."/>
            <person name="Arakawa K."/>
        </authorList>
    </citation>
    <scope>NUCLEOTIDE SEQUENCE [LARGE SCALE GENOMIC DNA]</scope>
</reference>
<evidence type="ECO:0000313" key="1">
    <source>
        <dbReference type="EMBL" id="GIX83979.1"/>
    </source>
</evidence>
<comment type="caution">
    <text evidence="1">The sequence shown here is derived from an EMBL/GenBank/DDBJ whole genome shotgun (WGS) entry which is preliminary data.</text>
</comment>
<keyword evidence="2" id="KW-1185">Reference proteome</keyword>
<gene>
    <name evidence="1" type="ORF">CEXT_376201</name>
</gene>
<accession>A0AAV4NGQ0</accession>
<organism evidence="1 2">
    <name type="scientific">Caerostris extrusa</name>
    <name type="common">Bark spider</name>
    <name type="synonym">Caerostris bankana</name>
    <dbReference type="NCBI Taxonomy" id="172846"/>
    <lineage>
        <taxon>Eukaryota</taxon>
        <taxon>Metazoa</taxon>
        <taxon>Ecdysozoa</taxon>
        <taxon>Arthropoda</taxon>
        <taxon>Chelicerata</taxon>
        <taxon>Arachnida</taxon>
        <taxon>Araneae</taxon>
        <taxon>Araneomorphae</taxon>
        <taxon>Entelegynae</taxon>
        <taxon>Araneoidea</taxon>
        <taxon>Araneidae</taxon>
        <taxon>Caerostris</taxon>
    </lineage>
</organism>
<dbReference type="AlphaFoldDB" id="A0AAV4NGQ0"/>
<sequence length="53" mass="6525">RCPKWLTLFFKRYRRNGIAMFIRRDKLKRYFWPPLPPNHTLVTVTVGDDIYKV</sequence>
<evidence type="ECO:0000313" key="2">
    <source>
        <dbReference type="Proteomes" id="UP001054945"/>
    </source>
</evidence>
<dbReference type="Proteomes" id="UP001054945">
    <property type="component" value="Unassembled WGS sequence"/>
</dbReference>
<protein>
    <submittedName>
        <fullName evidence="1">Uncharacterized protein</fullName>
    </submittedName>
</protein>